<dbReference type="InterPro" id="IPR002099">
    <property type="entry name" value="MutL/Mlh/PMS"/>
</dbReference>
<dbReference type="FunFam" id="3.30.565.10:FF:000003">
    <property type="entry name" value="DNA mismatch repair endonuclease MutL"/>
    <property type="match status" value="1"/>
</dbReference>
<organism evidence="9 10">
    <name type="scientific">Desulfoluna butyratoxydans</name>
    <dbReference type="NCBI Taxonomy" id="231438"/>
    <lineage>
        <taxon>Bacteria</taxon>
        <taxon>Pseudomonadati</taxon>
        <taxon>Thermodesulfobacteriota</taxon>
        <taxon>Desulfobacteria</taxon>
        <taxon>Desulfobacterales</taxon>
        <taxon>Desulfolunaceae</taxon>
        <taxon>Desulfoluna</taxon>
    </lineage>
</organism>
<dbReference type="PROSITE" id="PS00058">
    <property type="entry name" value="DNA_MISMATCH_REPAIR_1"/>
    <property type="match status" value="1"/>
</dbReference>
<dbReference type="SUPFAM" id="SSF55874">
    <property type="entry name" value="ATPase domain of HSP90 chaperone/DNA topoisomerase II/histidine kinase"/>
    <property type="match status" value="1"/>
</dbReference>
<keyword evidence="4 5" id="KW-0234">DNA repair</keyword>
<dbReference type="GO" id="GO:0016887">
    <property type="term" value="F:ATP hydrolysis activity"/>
    <property type="evidence" value="ECO:0007669"/>
    <property type="project" value="InterPro"/>
</dbReference>
<dbReference type="Gene3D" id="3.30.1370.100">
    <property type="entry name" value="MutL, C-terminal domain, regulatory subdomain"/>
    <property type="match status" value="1"/>
</dbReference>
<dbReference type="PANTHER" id="PTHR10073:SF12">
    <property type="entry name" value="DNA MISMATCH REPAIR PROTEIN MLH1"/>
    <property type="match status" value="1"/>
</dbReference>
<comment type="similarity">
    <text evidence="1 5">Belongs to the DNA mismatch repair MutL/HexB family.</text>
</comment>
<name>A0A4U8YJW9_9BACT</name>
<dbReference type="EMBL" id="CAADHO010000002">
    <property type="protein sequence ID" value="VFQ43717.1"/>
    <property type="molecule type" value="Genomic_DNA"/>
</dbReference>
<dbReference type="Pfam" id="PF08676">
    <property type="entry name" value="MutL_C"/>
    <property type="match status" value="1"/>
</dbReference>
<dbReference type="InterPro" id="IPR036890">
    <property type="entry name" value="HATPase_C_sf"/>
</dbReference>
<accession>A0A4U8YJW9</accession>
<dbReference type="InterPro" id="IPR014762">
    <property type="entry name" value="DNA_mismatch_repair_CS"/>
</dbReference>
<reference evidence="9 10" key="1">
    <citation type="submission" date="2019-03" db="EMBL/GenBank/DDBJ databases">
        <authorList>
            <person name="Nijsse B."/>
        </authorList>
    </citation>
    <scope>NUCLEOTIDE SEQUENCE [LARGE SCALE GENOMIC DNA]</scope>
    <source>
        <strain evidence="9">Desulfoluna butyratoxydans MSL71</strain>
    </source>
</reference>
<evidence type="ECO:0000313" key="10">
    <source>
        <dbReference type="Proteomes" id="UP000507962"/>
    </source>
</evidence>
<dbReference type="GO" id="GO:0006298">
    <property type="term" value="P:mismatch repair"/>
    <property type="evidence" value="ECO:0007669"/>
    <property type="project" value="UniProtKB-UniRule"/>
</dbReference>
<feature type="domain" description="DNA mismatch repair protein S5" evidence="8">
    <location>
        <begin position="209"/>
        <end position="327"/>
    </location>
</feature>
<dbReference type="InterPro" id="IPR014790">
    <property type="entry name" value="MutL_C"/>
</dbReference>
<keyword evidence="3 5" id="KW-0227">DNA damage</keyword>
<sequence length="624" mass="67928">MSKVRILPDILSNKIAAGEVVERPASVVKELVENALDAKSRSIAIDVEKGGRRLIRVADDGCGMAADDAMLAIERYATSKIYTDEDLFNISTLGFRGEALPSIASVSKFSLTTRAQDLDVGCTVEMEGGKVTKVSETGAPKGTLISVAHLFFNTPARRKFLKGEGTEMGHIADTVSAIALAWPQVRFRLTHNGKAVRSWPATDDLRQRVEEVLGRDVRGHLAEVSLTRGELTVSGFVSSPEVTRSTTQKIFLYVNGRPVKDRVILNSLLSGYRPRLMKGRFPMGMLSITLPCDWVDVNVHPAKNEVRFRDASSVGLAVEDGVKEALAQAEAASRQFGSGRPATGFVPSAPPSMPMPRREDLDVRVAEPSALFVEEPAAPELCSPLPPQAWEEADAEPLYTPAEPTAPTAPLPPLPEEETEPAEPAPCPPTGDHAGQFARLRIIGQYADTYILCDAGDGLILIDQHAAHERVVFEQLKGQGSVLSQRLLVPETVELGFREADALTGILEELTRFGLEVEPFGGTTFVVKSVPAMLAPDGMARLISEIAEKMVRMGQRDTLERCLDECLILMACHGAIRAGQALSTKEVHRLLTELDACRDPSFCPHGRPTWIRWSTGSLERAFKR</sequence>
<evidence type="ECO:0000256" key="2">
    <source>
        <dbReference type="ARBA" id="ARBA00021975"/>
    </source>
</evidence>
<dbReference type="PANTHER" id="PTHR10073">
    <property type="entry name" value="DNA MISMATCH REPAIR PROTEIN MLH, PMS, MUTL"/>
    <property type="match status" value="1"/>
</dbReference>
<dbReference type="RefSeq" id="WP_180138079.1">
    <property type="nucleotide sequence ID" value="NZ_CAADHO010000002.1"/>
</dbReference>
<dbReference type="Gene3D" id="3.30.1540.20">
    <property type="entry name" value="MutL, C-terminal domain, dimerisation subdomain"/>
    <property type="match status" value="1"/>
</dbReference>
<dbReference type="InterPro" id="IPR042120">
    <property type="entry name" value="MutL_C_dimsub"/>
</dbReference>
<dbReference type="SUPFAM" id="SSF54211">
    <property type="entry name" value="Ribosomal protein S5 domain 2-like"/>
    <property type="match status" value="1"/>
</dbReference>
<keyword evidence="10" id="KW-1185">Reference proteome</keyword>
<evidence type="ECO:0000256" key="5">
    <source>
        <dbReference type="HAMAP-Rule" id="MF_00149"/>
    </source>
</evidence>
<dbReference type="GO" id="GO:0030983">
    <property type="term" value="F:mismatched DNA binding"/>
    <property type="evidence" value="ECO:0007669"/>
    <property type="project" value="InterPro"/>
</dbReference>
<dbReference type="GO" id="GO:0140664">
    <property type="term" value="F:ATP-dependent DNA damage sensor activity"/>
    <property type="evidence" value="ECO:0007669"/>
    <property type="project" value="InterPro"/>
</dbReference>
<dbReference type="CDD" id="cd00782">
    <property type="entry name" value="MutL_Trans"/>
    <property type="match status" value="1"/>
</dbReference>
<evidence type="ECO:0000256" key="3">
    <source>
        <dbReference type="ARBA" id="ARBA00022763"/>
    </source>
</evidence>
<feature type="region of interest" description="Disordered" evidence="6">
    <location>
        <begin position="332"/>
        <end position="357"/>
    </location>
</feature>
<protein>
    <recommendedName>
        <fullName evidence="2 5">DNA mismatch repair protein MutL</fullName>
    </recommendedName>
</protein>
<evidence type="ECO:0000313" key="9">
    <source>
        <dbReference type="EMBL" id="VFQ43717.1"/>
    </source>
</evidence>
<dbReference type="Pfam" id="PF13589">
    <property type="entry name" value="HATPase_c_3"/>
    <property type="match status" value="1"/>
</dbReference>
<dbReference type="InterPro" id="IPR037198">
    <property type="entry name" value="MutL_C_sf"/>
</dbReference>
<dbReference type="NCBIfam" id="TIGR00585">
    <property type="entry name" value="mutl"/>
    <property type="match status" value="1"/>
</dbReference>
<dbReference type="Proteomes" id="UP000507962">
    <property type="component" value="Unassembled WGS sequence"/>
</dbReference>
<proteinExistence type="inferred from homology"/>
<dbReference type="HAMAP" id="MF_00149">
    <property type="entry name" value="DNA_mis_repair"/>
    <property type="match status" value="1"/>
</dbReference>
<dbReference type="GO" id="GO:0032300">
    <property type="term" value="C:mismatch repair complex"/>
    <property type="evidence" value="ECO:0007669"/>
    <property type="project" value="InterPro"/>
</dbReference>
<dbReference type="SUPFAM" id="SSF118116">
    <property type="entry name" value="DNA mismatch repair protein MutL"/>
    <property type="match status" value="1"/>
</dbReference>
<dbReference type="InterPro" id="IPR014721">
    <property type="entry name" value="Ribsml_uS5_D2-typ_fold_subgr"/>
</dbReference>
<dbReference type="InterPro" id="IPR013507">
    <property type="entry name" value="DNA_mismatch_S5_2-like"/>
</dbReference>
<evidence type="ECO:0000256" key="6">
    <source>
        <dbReference type="SAM" id="MobiDB-lite"/>
    </source>
</evidence>
<evidence type="ECO:0000256" key="4">
    <source>
        <dbReference type="ARBA" id="ARBA00023204"/>
    </source>
</evidence>
<gene>
    <name evidence="5" type="primary">mutL</name>
    <name evidence="9" type="ORF">MSL71_13580</name>
</gene>
<dbReference type="InterPro" id="IPR020667">
    <property type="entry name" value="DNA_mismatch_repair_MutL"/>
</dbReference>
<dbReference type="Gene3D" id="3.30.565.10">
    <property type="entry name" value="Histidine kinase-like ATPase, C-terminal domain"/>
    <property type="match status" value="1"/>
</dbReference>
<feature type="domain" description="MutL C-terminal dimerisation" evidence="7">
    <location>
        <begin position="442"/>
        <end position="582"/>
    </location>
</feature>
<dbReference type="CDD" id="cd16926">
    <property type="entry name" value="HATPase_MutL-MLH-PMS-like"/>
    <property type="match status" value="1"/>
</dbReference>
<dbReference type="InterPro" id="IPR038973">
    <property type="entry name" value="MutL/Mlh/Pms-like"/>
</dbReference>
<dbReference type="SMART" id="SM01340">
    <property type="entry name" value="DNA_mis_repair"/>
    <property type="match status" value="1"/>
</dbReference>
<dbReference type="Gene3D" id="3.30.230.10">
    <property type="match status" value="1"/>
</dbReference>
<dbReference type="GO" id="GO:0005524">
    <property type="term" value="F:ATP binding"/>
    <property type="evidence" value="ECO:0007669"/>
    <property type="project" value="InterPro"/>
</dbReference>
<dbReference type="InterPro" id="IPR042121">
    <property type="entry name" value="MutL_C_regsub"/>
</dbReference>
<dbReference type="SMART" id="SM00853">
    <property type="entry name" value="MutL_C"/>
    <property type="match status" value="1"/>
</dbReference>
<evidence type="ECO:0000259" key="7">
    <source>
        <dbReference type="SMART" id="SM00853"/>
    </source>
</evidence>
<dbReference type="AlphaFoldDB" id="A0A4U8YJW9"/>
<feature type="region of interest" description="Disordered" evidence="6">
    <location>
        <begin position="399"/>
        <end position="433"/>
    </location>
</feature>
<dbReference type="InterPro" id="IPR020568">
    <property type="entry name" value="Ribosomal_Su5_D2-typ_SF"/>
</dbReference>
<dbReference type="Pfam" id="PF01119">
    <property type="entry name" value="DNA_mis_repair"/>
    <property type="match status" value="1"/>
</dbReference>
<evidence type="ECO:0000256" key="1">
    <source>
        <dbReference type="ARBA" id="ARBA00006082"/>
    </source>
</evidence>
<comment type="function">
    <text evidence="5">This protein is involved in the repair of mismatches in DNA. It is required for dam-dependent methyl-directed DNA mismatch repair. May act as a 'molecular matchmaker', a protein that promotes the formation of a stable complex between two or more DNA-binding proteins in an ATP-dependent manner without itself being part of a final effector complex.</text>
</comment>
<evidence type="ECO:0000259" key="8">
    <source>
        <dbReference type="SMART" id="SM01340"/>
    </source>
</evidence>